<evidence type="ECO:0000256" key="1">
    <source>
        <dbReference type="ARBA" id="ARBA00004651"/>
    </source>
</evidence>
<feature type="transmembrane region" description="Helical" evidence="8">
    <location>
        <begin position="94"/>
        <end position="110"/>
    </location>
</feature>
<proteinExistence type="predicted"/>
<dbReference type="GO" id="GO:0016780">
    <property type="term" value="F:phosphotransferase activity, for other substituted phosphate groups"/>
    <property type="evidence" value="ECO:0007669"/>
    <property type="project" value="InterPro"/>
</dbReference>
<dbReference type="Proteomes" id="UP000462014">
    <property type="component" value="Unassembled WGS sequence"/>
</dbReference>
<feature type="transmembrane region" description="Helical" evidence="8">
    <location>
        <begin position="42"/>
        <end position="60"/>
    </location>
</feature>
<keyword evidence="3 9" id="KW-0808">Transferase</keyword>
<feature type="transmembrane region" description="Helical" evidence="8">
    <location>
        <begin position="219"/>
        <end position="240"/>
    </location>
</feature>
<dbReference type="GO" id="GO:0071555">
    <property type="term" value="P:cell wall organization"/>
    <property type="evidence" value="ECO:0007669"/>
    <property type="project" value="TreeGrafter"/>
</dbReference>
<evidence type="ECO:0000313" key="9">
    <source>
        <dbReference type="EMBL" id="MVN20997.1"/>
    </source>
</evidence>
<dbReference type="GO" id="GO:0046872">
    <property type="term" value="F:metal ion binding"/>
    <property type="evidence" value="ECO:0007669"/>
    <property type="project" value="UniProtKB-KW"/>
</dbReference>
<accession>A0A7K1SUQ7</accession>
<evidence type="ECO:0000256" key="8">
    <source>
        <dbReference type="SAM" id="Phobius"/>
    </source>
</evidence>
<evidence type="ECO:0000256" key="3">
    <source>
        <dbReference type="ARBA" id="ARBA00022679"/>
    </source>
</evidence>
<dbReference type="AlphaFoldDB" id="A0A7K1SUQ7"/>
<dbReference type="GO" id="GO:0005886">
    <property type="term" value="C:plasma membrane"/>
    <property type="evidence" value="ECO:0007669"/>
    <property type="project" value="UniProtKB-SubCell"/>
</dbReference>
<keyword evidence="10" id="KW-1185">Reference proteome</keyword>
<dbReference type="InterPro" id="IPR000715">
    <property type="entry name" value="Glycosyl_transferase_4"/>
</dbReference>
<dbReference type="CDD" id="cd06854">
    <property type="entry name" value="GT_WbpL_WbcO_like"/>
    <property type="match status" value="1"/>
</dbReference>
<keyword evidence="4 8" id="KW-0812">Transmembrane</keyword>
<feature type="transmembrane region" description="Helical" evidence="8">
    <location>
        <begin position="142"/>
        <end position="161"/>
    </location>
</feature>
<dbReference type="RefSeq" id="WP_157564968.1">
    <property type="nucleotide sequence ID" value="NZ_WPIK01000004.1"/>
</dbReference>
<evidence type="ECO:0000256" key="7">
    <source>
        <dbReference type="PIRSR" id="PIRSR600715-1"/>
    </source>
</evidence>
<feature type="binding site" evidence="7">
    <location>
        <position position="194"/>
    </location>
    <ligand>
        <name>Mg(2+)</name>
        <dbReference type="ChEBI" id="CHEBI:18420"/>
    </ligand>
</feature>
<dbReference type="PANTHER" id="PTHR22926">
    <property type="entry name" value="PHOSPHO-N-ACETYLMURAMOYL-PENTAPEPTIDE-TRANSFERASE"/>
    <property type="match status" value="1"/>
</dbReference>
<dbReference type="EMBL" id="WPIK01000004">
    <property type="protein sequence ID" value="MVN20997.1"/>
    <property type="molecule type" value="Genomic_DNA"/>
</dbReference>
<keyword evidence="7" id="KW-0479">Metal-binding</keyword>
<feature type="transmembrane region" description="Helical" evidence="8">
    <location>
        <begin position="266"/>
        <end position="285"/>
    </location>
</feature>
<comment type="caution">
    <text evidence="9">The sequence shown here is derived from an EMBL/GenBank/DDBJ whole genome shotgun (WGS) entry which is preliminary data.</text>
</comment>
<dbReference type="GO" id="GO:0044038">
    <property type="term" value="P:cell wall macromolecule biosynthetic process"/>
    <property type="evidence" value="ECO:0007669"/>
    <property type="project" value="TreeGrafter"/>
</dbReference>
<comment type="subcellular location">
    <subcellularLocation>
        <location evidence="1">Cell membrane</location>
        <topology evidence="1">Multi-pass membrane protein</topology>
    </subcellularLocation>
</comment>
<feature type="transmembrane region" description="Helical" evidence="8">
    <location>
        <begin position="167"/>
        <end position="184"/>
    </location>
</feature>
<comment type="cofactor">
    <cofactor evidence="7">
        <name>Mg(2+)</name>
        <dbReference type="ChEBI" id="CHEBI:18420"/>
    </cofactor>
</comment>
<keyword evidence="6 8" id="KW-0472">Membrane</keyword>
<evidence type="ECO:0000313" key="10">
    <source>
        <dbReference type="Proteomes" id="UP000462014"/>
    </source>
</evidence>
<sequence length="323" mass="36521">MLLPIVIISTIILFSAELLYFKIANHYNIIDKPNHRSSHTKVTIRGGGVIFAFALLVYSLYAGLTYPYFLLGLLLISFISFMDDIQELSSKVRILFHLAAVALLFYQTGLFMLPVYWIALSFIFVIGTINAINFMDGINGITGGYGLVALATLYYINASVAKFTDPGFLLTAILAVLVFNFFNFRTKAKCFAGDVGSVSLAFIILFFLLQLIIKTENLSYIVLLLLYGLDAVTTIAFRLIRKENIFEAHRSHFYQFLVNERKIPHVWVASFYALVQLVMNILLIICLPKSNYGLFLSLLIISMIFISVRLIIEGPRRLFNVTE</sequence>
<feature type="transmembrane region" description="Helical" evidence="8">
    <location>
        <begin position="191"/>
        <end position="213"/>
    </location>
</feature>
<protein>
    <submittedName>
        <fullName evidence="9">UDP-GlcNAc--UDP-phosphate GlcNAc-1-phosphate transferase</fullName>
    </submittedName>
</protein>
<feature type="binding site" evidence="7">
    <location>
        <position position="133"/>
    </location>
    <ligand>
        <name>Mg(2+)</name>
        <dbReference type="ChEBI" id="CHEBI:18420"/>
    </ligand>
</feature>
<keyword evidence="7" id="KW-0460">Magnesium</keyword>
<dbReference type="PANTHER" id="PTHR22926:SF3">
    <property type="entry name" value="UNDECAPRENYL-PHOSPHATE ALPHA-N-ACETYLGLUCOSAMINYL 1-PHOSPHATE TRANSFERASE"/>
    <property type="match status" value="1"/>
</dbReference>
<feature type="transmembrane region" description="Helical" evidence="8">
    <location>
        <begin position="66"/>
        <end position="82"/>
    </location>
</feature>
<evidence type="ECO:0000256" key="5">
    <source>
        <dbReference type="ARBA" id="ARBA00022989"/>
    </source>
</evidence>
<evidence type="ECO:0000256" key="6">
    <source>
        <dbReference type="ARBA" id="ARBA00023136"/>
    </source>
</evidence>
<keyword evidence="2" id="KW-1003">Cell membrane</keyword>
<reference evidence="9 10" key="1">
    <citation type="submission" date="2019-12" db="EMBL/GenBank/DDBJ databases">
        <title>Mucilaginibacter sp. HMF7410 genome sequencing and assembly.</title>
        <authorList>
            <person name="Kang H."/>
            <person name="Cha I."/>
            <person name="Kim H."/>
            <person name="Joh K."/>
        </authorList>
    </citation>
    <scope>NUCLEOTIDE SEQUENCE [LARGE SCALE GENOMIC DNA]</scope>
    <source>
        <strain evidence="9 10">HMF7410</strain>
    </source>
</reference>
<feature type="transmembrane region" description="Helical" evidence="8">
    <location>
        <begin position="116"/>
        <end position="135"/>
    </location>
</feature>
<feature type="transmembrane region" description="Helical" evidence="8">
    <location>
        <begin position="6"/>
        <end position="21"/>
    </location>
</feature>
<feature type="transmembrane region" description="Helical" evidence="8">
    <location>
        <begin position="291"/>
        <end position="312"/>
    </location>
</feature>
<dbReference type="Pfam" id="PF00953">
    <property type="entry name" value="Glycos_transf_4"/>
    <property type="match status" value="1"/>
</dbReference>
<evidence type="ECO:0000256" key="2">
    <source>
        <dbReference type="ARBA" id="ARBA00022475"/>
    </source>
</evidence>
<name>A0A7K1SUQ7_9SPHI</name>
<keyword evidence="5 8" id="KW-1133">Transmembrane helix</keyword>
<organism evidence="9 10">
    <name type="scientific">Mucilaginibacter arboris</name>
    <dbReference type="NCBI Taxonomy" id="2682090"/>
    <lineage>
        <taxon>Bacteria</taxon>
        <taxon>Pseudomonadati</taxon>
        <taxon>Bacteroidota</taxon>
        <taxon>Sphingobacteriia</taxon>
        <taxon>Sphingobacteriales</taxon>
        <taxon>Sphingobacteriaceae</taxon>
        <taxon>Mucilaginibacter</taxon>
    </lineage>
</organism>
<dbReference type="GO" id="GO:0009103">
    <property type="term" value="P:lipopolysaccharide biosynthetic process"/>
    <property type="evidence" value="ECO:0007669"/>
    <property type="project" value="TreeGrafter"/>
</dbReference>
<evidence type="ECO:0000256" key="4">
    <source>
        <dbReference type="ARBA" id="ARBA00022692"/>
    </source>
</evidence>
<gene>
    <name evidence="9" type="ORF">GO621_05530</name>
</gene>